<feature type="domain" description="Fibronectin type-III" evidence="1">
    <location>
        <begin position="117"/>
        <end position="211"/>
    </location>
</feature>
<dbReference type="EMBL" id="OBEB01000004">
    <property type="protein sequence ID" value="SNY52680.1"/>
    <property type="molecule type" value="Genomic_DNA"/>
</dbReference>
<gene>
    <name evidence="2" type="ORF">SAMN06297280_2188</name>
</gene>
<dbReference type="OrthoDB" id="9815730at2"/>
<dbReference type="InterPro" id="IPR013783">
    <property type="entry name" value="Ig-like_fold"/>
</dbReference>
<organism evidence="2 3">
    <name type="scientific">Arsukibacterium tuosuense</name>
    <dbReference type="NCBI Taxonomy" id="1323745"/>
    <lineage>
        <taxon>Bacteria</taxon>
        <taxon>Pseudomonadati</taxon>
        <taxon>Pseudomonadota</taxon>
        <taxon>Gammaproteobacteria</taxon>
        <taxon>Chromatiales</taxon>
        <taxon>Chromatiaceae</taxon>
        <taxon>Arsukibacterium</taxon>
    </lineage>
</organism>
<dbReference type="SMART" id="SM00060">
    <property type="entry name" value="FN3"/>
    <property type="match status" value="1"/>
</dbReference>
<protein>
    <recommendedName>
        <fullName evidence="1">Fibronectin type-III domain-containing protein</fullName>
    </recommendedName>
</protein>
<dbReference type="RefSeq" id="WP_097111431.1">
    <property type="nucleotide sequence ID" value="NZ_OBEB01000004.1"/>
</dbReference>
<dbReference type="AlphaFoldDB" id="A0A285IXA6"/>
<dbReference type="SUPFAM" id="SSF49265">
    <property type="entry name" value="Fibronectin type III"/>
    <property type="match status" value="1"/>
</dbReference>
<dbReference type="Pfam" id="PF00041">
    <property type="entry name" value="fn3"/>
    <property type="match status" value="1"/>
</dbReference>
<dbReference type="PROSITE" id="PS51257">
    <property type="entry name" value="PROKAR_LIPOPROTEIN"/>
    <property type="match status" value="1"/>
</dbReference>
<dbReference type="InterPro" id="IPR036116">
    <property type="entry name" value="FN3_sf"/>
</dbReference>
<dbReference type="InterPro" id="IPR011460">
    <property type="entry name" value="Lcl_C"/>
</dbReference>
<evidence type="ECO:0000313" key="2">
    <source>
        <dbReference type="EMBL" id="SNY52680.1"/>
    </source>
</evidence>
<dbReference type="Proteomes" id="UP000219353">
    <property type="component" value="Unassembled WGS sequence"/>
</dbReference>
<proteinExistence type="predicted"/>
<reference evidence="3" key="1">
    <citation type="submission" date="2017-09" db="EMBL/GenBank/DDBJ databases">
        <authorList>
            <person name="Varghese N."/>
            <person name="Submissions S."/>
        </authorList>
    </citation>
    <scope>NUCLEOTIDE SEQUENCE [LARGE SCALE GENOMIC DNA]</scope>
    <source>
        <strain evidence="3">CGMCC 1.12461</strain>
    </source>
</reference>
<name>A0A285IXA6_9GAMM</name>
<dbReference type="Gene3D" id="2.60.40.10">
    <property type="entry name" value="Immunoglobulins"/>
    <property type="match status" value="1"/>
</dbReference>
<sequence length="478" mass="52128">MIEKWLIDWEQPMFQCLKRLLCVVLIAGLAACGGGGGSDETQSFTVSIFAYNGGAVTPAQVQVTRGQSAEFQVTPDKGFRIQSVSGCNAVLSGQNYRTGPITANCTVNVGFEPYIAAPGNIQAEAGDGQITFSWDSVNGAEAYHLYYATEAGITPDNFTTLANGTWVAEVSSPYVLTGLENYTSYYATISATLGEHESPWTQQVVARPQAPFSPVGGLNDTGLDSCVADNELVSECPAVGFPGQDGEHGRDALARAGQLQKIGGGRAGFDFTKLDANGEVLPIQHQNWNEQGNEADGTRWSCVRDNVTGLIWEVKVNNTNHLQHWEHSYSWYNPDSTTNSGDAGVQNDGVCLWSQIECDTQAYVQAINENGLCGAQNWRLPTRQELLSIIDHNVILADQTNPGSILPEAAVDTDYLPNMVFDWSRTQYWSSSSSANWLYGRHQSEQAWFVDFAFATPVTSNKGWDYQLILVRSGSEIR</sequence>
<dbReference type="CDD" id="cd00063">
    <property type="entry name" value="FN3"/>
    <property type="match status" value="1"/>
</dbReference>
<accession>A0A285IXA6</accession>
<dbReference type="Pfam" id="PF07603">
    <property type="entry name" value="Lcl_C"/>
    <property type="match status" value="1"/>
</dbReference>
<dbReference type="PROSITE" id="PS50853">
    <property type="entry name" value="FN3"/>
    <property type="match status" value="1"/>
</dbReference>
<keyword evidence="3" id="KW-1185">Reference proteome</keyword>
<evidence type="ECO:0000313" key="3">
    <source>
        <dbReference type="Proteomes" id="UP000219353"/>
    </source>
</evidence>
<dbReference type="InterPro" id="IPR003961">
    <property type="entry name" value="FN3_dom"/>
</dbReference>
<evidence type="ECO:0000259" key="1">
    <source>
        <dbReference type="PROSITE" id="PS50853"/>
    </source>
</evidence>